<comment type="caution">
    <text evidence="6">The sequence shown here is derived from an EMBL/GenBank/DDBJ whole genome shotgun (WGS) entry which is preliminary data.</text>
</comment>
<dbReference type="PANTHER" id="PTHR30055">
    <property type="entry name" value="HTH-TYPE TRANSCRIPTIONAL REGULATOR RUTR"/>
    <property type="match status" value="1"/>
</dbReference>
<evidence type="ECO:0000256" key="1">
    <source>
        <dbReference type="ARBA" id="ARBA00023015"/>
    </source>
</evidence>
<dbReference type="PANTHER" id="PTHR30055:SF234">
    <property type="entry name" value="HTH-TYPE TRANSCRIPTIONAL REGULATOR BETI"/>
    <property type="match status" value="1"/>
</dbReference>
<evidence type="ECO:0000256" key="2">
    <source>
        <dbReference type="ARBA" id="ARBA00023125"/>
    </source>
</evidence>
<dbReference type="RefSeq" id="WP_344314739.1">
    <property type="nucleotide sequence ID" value="NZ_BAAANY010000038.1"/>
</dbReference>
<evidence type="ECO:0000313" key="7">
    <source>
        <dbReference type="Proteomes" id="UP001500618"/>
    </source>
</evidence>
<dbReference type="Gene3D" id="1.10.357.10">
    <property type="entry name" value="Tetracycline Repressor, domain 2"/>
    <property type="match status" value="1"/>
</dbReference>
<dbReference type="InterPro" id="IPR025996">
    <property type="entry name" value="MT1864/Rv1816-like_C"/>
</dbReference>
<proteinExistence type="predicted"/>
<dbReference type="PROSITE" id="PS50977">
    <property type="entry name" value="HTH_TETR_2"/>
    <property type="match status" value="1"/>
</dbReference>
<feature type="domain" description="HTH tetR-type" evidence="5">
    <location>
        <begin position="5"/>
        <end position="65"/>
    </location>
</feature>
<keyword evidence="7" id="KW-1185">Reference proteome</keyword>
<dbReference type="InterPro" id="IPR050109">
    <property type="entry name" value="HTH-type_TetR-like_transc_reg"/>
</dbReference>
<dbReference type="Gene3D" id="1.10.10.60">
    <property type="entry name" value="Homeodomain-like"/>
    <property type="match status" value="1"/>
</dbReference>
<name>A0ABN2IXW9_9ACTN</name>
<dbReference type="Pfam" id="PF00440">
    <property type="entry name" value="TetR_N"/>
    <property type="match status" value="1"/>
</dbReference>
<reference evidence="6 7" key="1">
    <citation type="journal article" date="2019" name="Int. J. Syst. Evol. Microbiol.">
        <title>The Global Catalogue of Microorganisms (GCM) 10K type strain sequencing project: providing services to taxonomists for standard genome sequencing and annotation.</title>
        <authorList>
            <consortium name="The Broad Institute Genomics Platform"/>
            <consortium name="The Broad Institute Genome Sequencing Center for Infectious Disease"/>
            <person name="Wu L."/>
            <person name="Ma J."/>
        </authorList>
    </citation>
    <scope>NUCLEOTIDE SEQUENCE [LARGE SCALE GENOMIC DNA]</scope>
    <source>
        <strain evidence="6 7">JCM 14718</strain>
    </source>
</reference>
<sequence>MARAGLTAERLTQAAAELADEVGFENVTVSALARGFGVKDASLYSHIRNFQELRQRLAALALDELADKIAATLAGRAGKDALVAFANAYRDYAKACPGRYAAMQIELDPETAAGPAARRHSAFARAVLRDYRLGEPAETDAVRLLGSAFHGYVSLEKSGGFHHHPRGADVSWDRILNVLDAALRSWPS</sequence>
<dbReference type="InterPro" id="IPR001647">
    <property type="entry name" value="HTH_TetR"/>
</dbReference>
<dbReference type="SUPFAM" id="SSF48498">
    <property type="entry name" value="Tetracyclin repressor-like, C-terminal domain"/>
    <property type="match status" value="1"/>
</dbReference>
<dbReference type="InterPro" id="IPR009057">
    <property type="entry name" value="Homeodomain-like_sf"/>
</dbReference>
<keyword evidence="3" id="KW-0804">Transcription</keyword>
<accession>A0ABN2IXW9</accession>
<evidence type="ECO:0000259" key="5">
    <source>
        <dbReference type="PROSITE" id="PS50977"/>
    </source>
</evidence>
<evidence type="ECO:0000313" key="6">
    <source>
        <dbReference type="EMBL" id="GAA1714007.1"/>
    </source>
</evidence>
<dbReference type="Pfam" id="PF13305">
    <property type="entry name" value="TetR_C_33"/>
    <property type="match status" value="1"/>
</dbReference>
<evidence type="ECO:0000256" key="3">
    <source>
        <dbReference type="ARBA" id="ARBA00023163"/>
    </source>
</evidence>
<gene>
    <name evidence="6" type="ORF">GCM10009765_73820</name>
</gene>
<keyword evidence="1" id="KW-0805">Transcription regulation</keyword>
<protein>
    <submittedName>
        <fullName evidence="6">TetR-like C-terminal domain-containing protein</fullName>
    </submittedName>
</protein>
<evidence type="ECO:0000256" key="4">
    <source>
        <dbReference type="PROSITE-ProRule" id="PRU00335"/>
    </source>
</evidence>
<dbReference type="Proteomes" id="UP001500618">
    <property type="component" value="Unassembled WGS sequence"/>
</dbReference>
<dbReference type="EMBL" id="BAAANY010000038">
    <property type="protein sequence ID" value="GAA1714007.1"/>
    <property type="molecule type" value="Genomic_DNA"/>
</dbReference>
<dbReference type="SUPFAM" id="SSF46689">
    <property type="entry name" value="Homeodomain-like"/>
    <property type="match status" value="1"/>
</dbReference>
<feature type="DNA-binding region" description="H-T-H motif" evidence="4">
    <location>
        <begin position="28"/>
        <end position="47"/>
    </location>
</feature>
<dbReference type="InterPro" id="IPR036271">
    <property type="entry name" value="Tet_transcr_reg_TetR-rel_C_sf"/>
</dbReference>
<organism evidence="6 7">
    <name type="scientific">Fodinicola feengrottensis</name>
    <dbReference type="NCBI Taxonomy" id="435914"/>
    <lineage>
        <taxon>Bacteria</taxon>
        <taxon>Bacillati</taxon>
        <taxon>Actinomycetota</taxon>
        <taxon>Actinomycetes</taxon>
        <taxon>Mycobacteriales</taxon>
        <taxon>Fodinicola</taxon>
    </lineage>
</organism>
<keyword evidence="2 4" id="KW-0238">DNA-binding</keyword>